<organism evidence="2 3">
    <name type="scientific">Phototrophicus methaneseepsis</name>
    <dbReference type="NCBI Taxonomy" id="2710758"/>
    <lineage>
        <taxon>Bacteria</taxon>
        <taxon>Bacillati</taxon>
        <taxon>Chloroflexota</taxon>
        <taxon>Candidatus Thermofontia</taxon>
        <taxon>Phototrophicales</taxon>
        <taxon>Phototrophicaceae</taxon>
        <taxon>Phototrophicus</taxon>
    </lineage>
</organism>
<dbReference type="RefSeq" id="WP_195171062.1">
    <property type="nucleotide sequence ID" value="NZ_CP062983.1"/>
</dbReference>
<reference evidence="2 3" key="1">
    <citation type="submission" date="2020-02" db="EMBL/GenBank/DDBJ databases">
        <authorList>
            <person name="Zheng R.K."/>
            <person name="Sun C.M."/>
        </authorList>
    </citation>
    <scope>NUCLEOTIDE SEQUENCE [LARGE SCALE GENOMIC DNA]</scope>
    <source>
        <strain evidence="3">rifampicinis</strain>
    </source>
</reference>
<proteinExistence type="predicted"/>
<gene>
    <name evidence="2" type="ORF">G4Y79_01050</name>
</gene>
<dbReference type="KEGG" id="pmet:G4Y79_01050"/>
<name>A0A7S8IFI6_9CHLR</name>
<evidence type="ECO:0000313" key="3">
    <source>
        <dbReference type="Proteomes" id="UP000594468"/>
    </source>
</evidence>
<dbReference type="AlphaFoldDB" id="A0A7S8IFI6"/>
<sequence length="249" mass="29090">MPTPFSHLWIAHQLLHDEALPPDVQAVIHADIPAFLLGGIVADAKPTPDSDREVTHFYRYDRPMPDHAWREMIRQHPSLAHPTGPTHRAFLAGYIAHLATDEYWSKFMLGPHFANGSWGEDIRWRFYVLHLLLTTMDERDQKRLPEEDAIRLAQAEPDHWLPFMDDAVIVDWRDYIAKQLTQENASDTIAIFSARIHRDPDEMRRLLDDPQQMQDMLWDHITPQLLNDLEAQLYSFSVEQMMCYISESI</sequence>
<protein>
    <submittedName>
        <fullName evidence="2">Zinc dependent phospholipase C family protein</fullName>
    </submittedName>
</protein>
<evidence type="ECO:0000259" key="1">
    <source>
        <dbReference type="Pfam" id="PF00882"/>
    </source>
</evidence>
<accession>A0A7S8IFI6</accession>
<dbReference type="InterPro" id="IPR029002">
    <property type="entry name" value="PLPC/GPLD1"/>
</dbReference>
<dbReference type="Pfam" id="PF00882">
    <property type="entry name" value="Zn_dep_PLPC"/>
    <property type="match status" value="1"/>
</dbReference>
<keyword evidence="3" id="KW-1185">Reference proteome</keyword>
<evidence type="ECO:0000313" key="2">
    <source>
        <dbReference type="EMBL" id="QPC82993.1"/>
    </source>
</evidence>
<dbReference type="Proteomes" id="UP000594468">
    <property type="component" value="Chromosome"/>
</dbReference>
<dbReference type="EMBL" id="CP062983">
    <property type="protein sequence ID" value="QPC82993.1"/>
    <property type="molecule type" value="Genomic_DNA"/>
</dbReference>
<feature type="domain" description="Phospholipase C/D" evidence="1">
    <location>
        <begin position="6"/>
        <end position="116"/>
    </location>
</feature>